<organism evidence="1 2">
    <name type="scientific">Labrys okinawensis</name>
    <dbReference type="NCBI Taxonomy" id="346911"/>
    <lineage>
        <taxon>Bacteria</taxon>
        <taxon>Pseudomonadati</taxon>
        <taxon>Pseudomonadota</taxon>
        <taxon>Alphaproteobacteria</taxon>
        <taxon>Hyphomicrobiales</taxon>
        <taxon>Xanthobacteraceae</taxon>
        <taxon>Labrys</taxon>
    </lineage>
</organism>
<reference evidence="1 2" key="1">
    <citation type="submission" date="2018-02" db="EMBL/GenBank/DDBJ databases">
        <title>Whole genome sequencing of endophytic bacterium.</title>
        <authorList>
            <person name="Eedara R."/>
            <person name="Podile A.R."/>
        </authorList>
    </citation>
    <scope>NUCLEOTIDE SEQUENCE [LARGE SCALE GENOMIC DNA]</scope>
    <source>
        <strain evidence="1 2">RP1T</strain>
    </source>
</reference>
<dbReference type="AlphaFoldDB" id="A0A2S9QB30"/>
<accession>A0A2S9QB30</accession>
<protein>
    <submittedName>
        <fullName evidence="1">Uncharacterized protein</fullName>
    </submittedName>
</protein>
<comment type="caution">
    <text evidence="1">The sequence shown here is derived from an EMBL/GenBank/DDBJ whole genome shotgun (WGS) entry which is preliminary data.</text>
</comment>
<evidence type="ECO:0000313" key="2">
    <source>
        <dbReference type="Proteomes" id="UP000237682"/>
    </source>
</evidence>
<sequence>MDNEWSEWRPFPDPKHRGVLTAPYGPGCYEVRHISNGQKVLFGMGGHVAARLSSLLPEPLGTGRRNNKGKRDYCRGHLVDLEYRTLACLTRGEAEEAERGLKVRAADYMFPT</sequence>
<proteinExistence type="predicted"/>
<dbReference type="EMBL" id="PUEJ01000005">
    <property type="protein sequence ID" value="PRH86557.1"/>
    <property type="molecule type" value="Genomic_DNA"/>
</dbReference>
<evidence type="ECO:0000313" key="1">
    <source>
        <dbReference type="EMBL" id="PRH86557.1"/>
    </source>
</evidence>
<gene>
    <name evidence="1" type="ORF">C5L14_14575</name>
</gene>
<keyword evidence="2" id="KW-1185">Reference proteome</keyword>
<name>A0A2S9QB30_9HYPH</name>
<dbReference type="Proteomes" id="UP000237682">
    <property type="component" value="Unassembled WGS sequence"/>
</dbReference>